<dbReference type="EMBL" id="JBHULZ010000041">
    <property type="protein sequence ID" value="MFD2698372.1"/>
    <property type="molecule type" value="Genomic_DNA"/>
</dbReference>
<organism evidence="1 2">
    <name type="scientific">Mesonia sediminis</name>
    <dbReference type="NCBI Taxonomy" id="1703946"/>
    <lineage>
        <taxon>Bacteria</taxon>
        <taxon>Pseudomonadati</taxon>
        <taxon>Bacteroidota</taxon>
        <taxon>Flavobacteriia</taxon>
        <taxon>Flavobacteriales</taxon>
        <taxon>Flavobacteriaceae</taxon>
        <taxon>Mesonia</taxon>
    </lineage>
</organism>
<proteinExistence type="predicted"/>
<evidence type="ECO:0000313" key="2">
    <source>
        <dbReference type="Proteomes" id="UP001597357"/>
    </source>
</evidence>
<evidence type="ECO:0000313" key="1">
    <source>
        <dbReference type="EMBL" id="MFD2698372.1"/>
    </source>
</evidence>
<gene>
    <name evidence="1" type="primary">gldD</name>
    <name evidence="1" type="ORF">ACFSQ0_10240</name>
</gene>
<accession>A0ABW5SGU3</accession>
<dbReference type="PROSITE" id="PS51257">
    <property type="entry name" value="PROKAR_LIPOPROTEIN"/>
    <property type="match status" value="1"/>
</dbReference>
<dbReference type="Pfam" id="PF25593">
    <property type="entry name" value="GldD_lipo"/>
    <property type="match status" value="1"/>
</dbReference>
<protein>
    <submittedName>
        <fullName evidence="1">Gliding motility lipoprotein GldD</fullName>
    </submittedName>
</protein>
<dbReference type="Proteomes" id="UP001597357">
    <property type="component" value="Unassembled WGS sequence"/>
</dbReference>
<keyword evidence="2" id="KW-1185">Reference proteome</keyword>
<name>A0ABW5SGU3_9FLAO</name>
<dbReference type="RefSeq" id="WP_379047823.1">
    <property type="nucleotide sequence ID" value="NZ_JBHULZ010000041.1"/>
</dbReference>
<reference evidence="2" key="1">
    <citation type="journal article" date="2019" name="Int. J. Syst. Evol. Microbiol.">
        <title>The Global Catalogue of Microorganisms (GCM) 10K type strain sequencing project: providing services to taxonomists for standard genome sequencing and annotation.</title>
        <authorList>
            <consortium name="The Broad Institute Genomics Platform"/>
            <consortium name="The Broad Institute Genome Sequencing Center for Infectious Disease"/>
            <person name="Wu L."/>
            <person name="Ma J."/>
        </authorList>
    </citation>
    <scope>NUCLEOTIDE SEQUENCE [LARGE SCALE GENOMIC DNA]</scope>
    <source>
        <strain evidence="2">KCTC 42255</strain>
    </source>
</reference>
<dbReference type="InterPro" id="IPR019850">
    <property type="entry name" value="GldD-like"/>
</dbReference>
<dbReference type="NCBIfam" id="TIGR03512">
    <property type="entry name" value="GldD_lipo"/>
    <property type="match status" value="1"/>
</dbReference>
<comment type="caution">
    <text evidence="1">The sequence shown here is derived from an EMBL/GenBank/DDBJ whole genome shotgun (WGS) entry which is preliminary data.</text>
</comment>
<sequence length="192" mass="22263">MYRSIKILKYLLVVVLLLFSCEETNTPKPGGYLALTYPEPTYSMREFLACPYAFEINQIAKIQPAKAKQNCWYNIEYPTLNATLFLSYRPVNKDNLRDLLVDAQRLPLEHTIKADEIEGDTYVNNKRKVYGTFYEVKGDAASQAQFYVTDSVNHFLTGSLYFKTKPNFDSIQPAAAYLKKDMKRLLESLQWR</sequence>
<keyword evidence="1" id="KW-0449">Lipoprotein</keyword>